<keyword evidence="2" id="KW-1185">Reference proteome</keyword>
<evidence type="ECO:0000313" key="2">
    <source>
        <dbReference type="Proteomes" id="UP001595711"/>
    </source>
</evidence>
<dbReference type="Proteomes" id="UP001595711">
    <property type="component" value="Unassembled WGS sequence"/>
</dbReference>
<dbReference type="InterPro" id="IPR010607">
    <property type="entry name" value="DUF1194"/>
</dbReference>
<reference evidence="2" key="1">
    <citation type="journal article" date="2019" name="Int. J. Syst. Evol. Microbiol.">
        <title>The Global Catalogue of Microorganisms (GCM) 10K type strain sequencing project: providing services to taxonomists for standard genome sequencing and annotation.</title>
        <authorList>
            <consortium name="The Broad Institute Genomics Platform"/>
            <consortium name="The Broad Institute Genome Sequencing Center for Infectious Disease"/>
            <person name="Wu L."/>
            <person name="Ma J."/>
        </authorList>
    </citation>
    <scope>NUCLEOTIDE SEQUENCE [LARGE SCALE GENOMIC DNA]</scope>
    <source>
        <strain evidence="2">KCTC 42182</strain>
    </source>
</reference>
<dbReference type="EMBL" id="JBHRYJ010000004">
    <property type="protein sequence ID" value="MFC3677250.1"/>
    <property type="molecule type" value="Genomic_DNA"/>
</dbReference>
<organism evidence="1 2">
    <name type="scientific">Ferrovibrio xuzhouensis</name>
    <dbReference type="NCBI Taxonomy" id="1576914"/>
    <lineage>
        <taxon>Bacteria</taxon>
        <taxon>Pseudomonadati</taxon>
        <taxon>Pseudomonadota</taxon>
        <taxon>Alphaproteobacteria</taxon>
        <taxon>Rhodospirillales</taxon>
        <taxon>Rhodospirillaceae</taxon>
        <taxon>Ferrovibrio</taxon>
    </lineage>
</organism>
<comment type="caution">
    <text evidence="1">The sequence shown here is derived from an EMBL/GenBank/DDBJ whole genome shotgun (WGS) entry which is preliminary data.</text>
</comment>
<sequence>MPRAIAFRPDRRRLLGAAGAAALLAPLRTVRAETGITVDLALVLAADCSGSVQTDHYVLQQRGYADAFRDPAVIRAIGSGVNGRIAACYFQWSGYGLQTLLQPWTLLHDKTEIAVFATALERAERTLYGGGTAPAGAMRFGRDLLDHLVAGDRPLQALRRVIDISGDGRTNVGPAPGEERTETIAAGITINGLPILHMEPDIDDYYEREIIGGNGAFLVPARDFNAFREAIRRKLIQEIAGILPIPA</sequence>
<dbReference type="RefSeq" id="WP_379728791.1">
    <property type="nucleotide sequence ID" value="NZ_JBHRYJ010000004.1"/>
</dbReference>
<dbReference type="PROSITE" id="PS51318">
    <property type="entry name" value="TAT"/>
    <property type="match status" value="1"/>
</dbReference>
<dbReference type="Pfam" id="PF06707">
    <property type="entry name" value="DUF1194"/>
    <property type="match status" value="1"/>
</dbReference>
<evidence type="ECO:0000313" key="1">
    <source>
        <dbReference type="EMBL" id="MFC3677250.1"/>
    </source>
</evidence>
<dbReference type="SUPFAM" id="SSF53300">
    <property type="entry name" value="vWA-like"/>
    <property type="match status" value="1"/>
</dbReference>
<protein>
    <submittedName>
        <fullName evidence="1">DUF1194 domain-containing protein</fullName>
    </submittedName>
</protein>
<dbReference type="Gene3D" id="3.40.50.410">
    <property type="entry name" value="von Willebrand factor, type A domain"/>
    <property type="match status" value="1"/>
</dbReference>
<gene>
    <name evidence="1" type="ORF">ACFOOQ_16965</name>
</gene>
<name>A0ABV7VIB5_9PROT</name>
<dbReference type="InterPro" id="IPR036465">
    <property type="entry name" value="vWFA_dom_sf"/>
</dbReference>
<proteinExistence type="predicted"/>
<accession>A0ABV7VIB5</accession>
<dbReference type="InterPro" id="IPR006311">
    <property type="entry name" value="TAT_signal"/>
</dbReference>